<comment type="caution">
    <text evidence="4">The sequence shown here is derived from an EMBL/GenBank/DDBJ whole genome shotgun (WGS) entry which is preliminary data.</text>
</comment>
<evidence type="ECO:0000256" key="1">
    <source>
        <dbReference type="ARBA" id="ARBA00022729"/>
    </source>
</evidence>
<dbReference type="Proteomes" id="UP000680304">
    <property type="component" value="Unassembled WGS sequence"/>
</dbReference>
<dbReference type="InterPro" id="IPR001119">
    <property type="entry name" value="SLH_dom"/>
</dbReference>
<dbReference type="PROSITE" id="PS51272">
    <property type="entry name" value="SLH"/>
    <property type="match status" value="1"/>
</dbReference>
<gene>
    <name evidence="4" type="ORF">PACILC2_25820</name>
</gene>
<reference evidence="4 5" key="1">
    <citation type="submission" date="2021-04" db="EMBL/GenBank/DDBJ databases">
        <title>Draft genome sequence of Paenibacillus cisolokensis, LC2-13A.</title>
        <authorList>
            <person name="Uke A."/>
            <person name="Chhe C."/>
            <person name="Baramee S."/>
            <person name="Kosugi A."/>
        </authorList>
    </citation>
    <scope>NUCLEOTIDE SEQUENCE [LARGE SCALE GENOMIC DNA]</scope>
    <source>
        <strain evidence="4 5">LC2-13A</strain>
    </source>
</reference>
<dbReference type="RefSeq" id="WP_213528954.1">
    <property type="nucleotide sequence ID" value="NZ_BOVJ01000077.1"/>
</dbReference>
<feature type="signal peptide" evidence="2">
    <location>
        <begin position="1"/>
        <end position="24"/>
    </location>
</feature>
<protein>
    <recommendedName>
        <fullName evidence="3">SLH domain-containing protein</fullName>
    </recommendedName>
</protein>
<keyword evidence="1 2" id="KW-0732">Signal</keyword>
<evidence type="ECO:0000256" key="2">
    <source>
        <dbReference type="SAM" id="SignalP"/>
    </source>
</evidence>
<keyword evidence="5" id="KW-1185">Reference proteome</keyword>
<dbReference type="InterPro" id="IPR014755">
    <property type="entry name" value="Cu-Rt/internalin_Ig-like"/>
</dbReference>
<evidence type="ECO:0000259" key="3">
    <source>
        <dbReference type="PROSITE" id="PS51272"/>
    </source>
</evidence>
<sequence length="858" mass="90866">MKKSLSLLVAIAMVFSMFASMASAAELTTQQKFDALKEAGIFTGYPDGSAGLENDMTRAEFAKVLALLNGLDLNNAKATYSDVSANHWARAHIGAVSDAGLMNGIGGGKFGPTIVVTVEQLAKTIVLSSGLQQSNAEVKGTVSNWAKGYVAAAIEAGFIPELSDYTANATRGQLVDASYEVFVQKHKTTITKAAQTGAKTITVEFSKALTDDQKKDLTFEVKRGLTPVNVTSKFAEDNKSVALTAAYLPAGDYTVTVKGFDPASVKVEEERATKLEITAPALTINEPGQSQELGVVVSNQFGEKMQNATPQISVYNNTKGQPIDIITNSNGGRVDLYNKAAINDDVTVTAIYPAAGLSATKVYKVINGSAATVIKIGEVKPLEGKERISVNETGLILPLELTTATGQTIKLPTLTKKSFGNQNYLVHGGLYIYVSDTRIITDISVDSNGVVKFSTGDQSGIVNIMITNPATAASASATITVAGKAQVKEFQLQHPGVQIVQGEEVTFPFVAVDSFGKEVKGSDINLAESKIQFISGLTFTHKLTAKGELKFTFTQAGTTTITTIVNGIAQPNPITLTVEPTSKDVRISGFKDVANVLEVGAENNFGKDNILKVDNYGREGTAKEDSYEVKSSNTSVVEFNGTKLIARGAGTAVITVSLKGVDYSSYEREITVVNSSDIKSYEIQSIGTLYKTKDERYQKQVKVNGKLANGTVVKLANENVSFATSSNPSVVAVNNGVLTGVNVGKSTISAVVNGIEVPGVEVTVSDEAPAAKTVKFKKDEYEVQAGHTIDFADELEVKDQYGVELPKDGQIYVTANSGVATVVGKTSVQAKADQAGKFVTLTYYATNGVSATTTLVVK</sequence>
<feature type="chain" id="PRO_5046023788" description="SLH domain-containing protein" evidence="2">
    <location>
        <begin position="25"/>
        <end position="858"/>
    </location>
</feature>
<dbReference type="Gene3D" id="2.60.40.1220">
    <property type="match status" value="1"/>
</dbReference>
<dbReference type="Gene3D" id="2.60.40.1080">
    <property type="match status" value="2"/>
</dbReference>
<proteinExistence type="predicted"/>
<evidence type="ECO:0000313" key="4">
    <source>
        <dbReference type="EMBL" id="GIQ64014.1"/>
    </source>
</evidence>
<accession>A0ABQ4N704</accession>
<feature type="domain" description="SLH" evidence="3">
    <location>
        <begin position="76"/>
        <end position="139"/>
    </location>
</feature>
<dbReference type="Pfam" id="PF00395">
    <property type="entry name" value="SLH"/>
    <property type="match status" value="1"/>
</dbReference>
<dbReference type="EMBL" id="BOVJ01000077">
    <property type="protein sequence ID" value="GIQ64014.1"/>
    <property type="molecule type" value="Genomic_DNA"/>
</dbReference>
<evidence type="ECO:0000313" key="5">
    <source>
        <dbReference type="Proteomes" id="UP000680304"/>
    </source>
</evidence>
<name>A0ABQ4N704_9BACL</name>
<organism evidence="4 5">
    <name type="scientific">Paenibacillus cisolokensis</name>
    <dbReference type="NCBI Taxonomy" id="1658519"/>
    <lineage>
        <taxon>Bacteria</taxon>
        <taxon>Bacillati</taxon>
        <taxon>Bacillota</taxon>
        <taxon>Bacilli</taxon>
        <taxon>Bacillales</taxon>
        <taxon>Paenibacillaceae</taxon>
        <taxon>Paenibacillus</taxon>
    </lineage>
</organism>